<protein>
    <submittedName>
        <fullName evidence="2">MOSC domain-containing protein</fullName>
    </submittedName>
</protein>
<dbReference type="RefSeq" id="WP_370892040.1">
    <property type="nucleotide sequence ID" value="NZ_JBGJLR010000009.1"/>
</dbReference>
<gene>
    <name evidence="2" type="ORF">ACBP88_09720</name>
</gene>
<accession>A0ABV4ICZ4</accession>
<reference evidence="2 3" key="1">
    <citation type="submission" date="2024-08" db="EMBL/GenBank/DDBJ databases">
        <authorList>
            <person name="Feng Z."/>
            <person name="Ronholm J."/>
        </authorList>
    </citation>
    <scope>NUCLEOTIDE SEQUENCE [LARGE SCALE GENOMIC DNA]</scope>
    <source>
        <strain evidence="2 3">4-AB0-8</strain>
    </source>
</reference>
<dbReference type="InterPro" id="IPR005302">
    <property type="entry name" value="MoCF_Sase_C"/>
</dbReference>
<dbReference type="EMBL" id="JBGJLR010000009">
    <property type="protein sequence ID" value="MEZ2739719.1"/>
    <property type="molecule type" value="Genomic_DNA"/>
</dbReference>
<comment type="caution">
    <text evidence="2">The sequence shown here is derived from an EMBL/GenBank/DDBJ whole genome shotgun (WGS) entry which is preliminary data.</text>
</comment>
<organism evidence="2 3">
    <name type="scientific">Comamonas jiangduensis</name>
    <dbReference type="NCBI Taxonomy" id="1194168"/>
    <lineage>
        <taxon>Bacteria</taxon>
        <taxon>Pseudomonadati</taxon>
        <taxon>Pseudomonadota</taxon>
        <taxon>Betaproteobacteria</taxon>
        <taxon>Burkholderiales</taxon>
        <taxon>Comamonadaceae</taxon>
        <taxon>Comamonas</taxon>
    </lineage>
</organism>
<evidence type="ECO:0000313" key="3">
    <source>
        <dbReference type="Proteomes" id="UP001567350"/>
    </source>
</evidence>
<keyword evidence="3" id="KW-1185">Reference proteome</keyword>
<name>A0ABV4ICZ4_9BURK</name>
<dbReference type="SUPFAM" id="SSF141673">
    <property type="entry name" value="MOSC N-terminal domain-like"/>
    <property type="match status" value="1"/>
</dbReference>
<dbReference type="InterPro" id="IPR005303">
    <property type="entry name" value="MOCOS_middle"/>
</dbReference>
<evidence type="ECO:0000313" key="2">
    <source>
        <dbReference type="EMBL" id="MEZ2739719.1"/>
    </source>
</evidence>
<dbReference type="Pfam" id="PF03476">
    <property type="entry name" value="MOSC_N"/>
    <property type="match status" value="1"/>
</dbReference>
<proteinExistence type="predicted"/>
<feature type="domain" description="MOSC" evidence="1">
    <location>
        <begin position="134"/>
        <end position="293"/>
    </location>
</feature>
<dbReference type="PROSITE" id="PS51340">
    <property type="entry name" value="MOSC"/>
    <property type="match status" value="1"/>
</dbReference>
<dbReference type="Proteomes" id="UP001567350">
    <property type="component" value="Unassembled WGS sequence"/>
</dbReference>
<dbReference type="Pfam" id="PF03473">
    <property type="entry name" value="MOSC"/>
    <property type="match status" value="1"/>
</dbReference>
<evidence type="ECO:0000259" key="1">
    <source>
        <dbReference type="PROSITE" id="PS51340"/>
    </source>
</evidence>
<dbReference type="PANTHER" id="PTHR14237:SF19">
    <property type="entry name" value="MITOCHONDRIAL AMIDOXIME REDUCING COMPONENT 1"/>
    <property type="match status" value="1"/>
</dbReference>
<sequence>MTISSIEQADVIGTIGALWVFPVKSCAGVSVQSAQLLPTGLKWDRAWMVVDPQGVFITQREVPQMALIQPWIDEQAGTLQLQYPGVPGLTVPLAVPGASDASQMRVQVWDSHVNAWDTGEAAATWFGQVLGRACRLVRFDGAQQRLSGSRWTGGIEGATQFADGYPLLVTTSSAFDGLNDKLQAQGYERVDGLRFRANIVLDGLTEHEEDFIETLWVQAEAAPVTIRLGKPCARCPIPNIDPRTAQSSPEVGDTIAQYRQDARMDGAITFGMNAVVAEGAGQVLRVGQPVGGQLKFE</sequence>
<dbReference type="InterPro" id="IPR011037">
    <property type="entry name" value="Pyrv_Knase-like_insert_dom_sf"/>
</dbReference>
<dbReference type="SUPFAM" id="SSF50800">
    <property type="entry name" value="PK beta-barrel domain-like"/>
    <property type="match status" value="1"/>
</dbReference>
<dbReference type="PANTHER" id="PTHR14237">
    <property type="entry name" value="MOLYBDOPTERIN COFACTOR SULFURASE MOSC"/>
    <property type="match status" value="1"/>
</dbReference>